<comment type="caution">
    <text evidence="2">The sequence shown here is derived from an EMBL/GenBank/DDBJ whole genome shotgun (WGS) entry which is preliminary data.</text>
</comment>
<dbReference type="InterPro" id="IPR018911">
    <property type="entry name" value="Gmad2_Ig-like_dom"/>
</dbReference>
<evidence type="ECO:0000313" key="2">
    <source>
        <dbReference type="EMBL" id="OGG69744.1"/>
    </source>
</evidence>
<evidence type="ECO:0000313" key="3">
    <source>
        <dbReference type="Proteomes" id="UP000176914"/>
    </source>
</evidence>
<name>A0A1F6E7Q7_9BACT</name>
<organism evidence="2 3">
    <name type="scientific">Candidatus Kaiserbacteria bacterium RIFCSPHIGHO2_02_FULL_55_25</name>
    <dbReference type="NCBI Taxonomy" id="1798498"/>
    <lineage>
        <taxon>Bacteria</taxon>
        <taxon>Candidatus Kaiseribacteriota</taxon>
    </lineage>
</organism>
<evidence type="ECO:0000259" key="1">
    <source>
        <dbReference type="Pfam" id="PF10648"/>
    </source>
</evidence>
<dbReference type="Proteomes" id="UP000176914">
    <property type="component" value="Unassembled WGS sequence"/>
</dbReference>
<gene>
    <name evidence="2" type="ORF">A3C20_00040</name>
</gene>
<feature type="domain" description="Bacterial spore germination immunoglobulin-like" evidence="1">
    <location>
        <begin position="17"/>
        <end position="104"/>
    </location>
</feature>
<proteinExistence type="predicted"/>
<dbReference type="Pfam" id="PF10648">
    <property type="entry name" value="Gmad2"/>
    <property type="match status" value="1"/>
</dbReference>
<accession>A0A1F6E7Q7</accession>
<dbReference type="EMBL" id="MFLL01000009">
    <property type="protein sequence ID" value="OGG69744.1"/>
    <property type="molecule type" value="Genomic_DNA"/>
</dbReference>
<dbReference type="AlphaFoldDB" id="A0A1F6E7Q7"/>
<protein>
    <recommendedName>
        <fullName evidence="1">Bacterial spore germination immunoglobulin-like domain-containing protein</fullName>
    </recommendedName>
</protein>
<sequence>MVATSTPNGNQPLHERVVVTSPLRGQAVSQTFPVFGEAPGNWYFEASFPIEVRDADNNKVGQGIAQAQGEWMTSEQVPFVAAVSVGTYSGLATLVLVRDNPSDMRQYDDSLNIPITIQ</sequence>
<reference evidence="2 3" key="1">
    <citation type="journal article" date="2016" name="Nat. Commun.">
        <title>Thousands of microbial genomes shed light on interconnected biogeochemical processes in an aquifer system.</title>
        <authorList>
            <person name="Anantharaman K."/>
            <person name="Brown C.T."/>
            <person name="Hug L.A."/>
            <person name="Sharon I."/>
            <person name="Castelle C.J."/>
            <person name="Probst A.J."/>
            <person name="Thomas B.C."/>
            <person name="Singh A."/>
            <person name="Wilkins M.J."/>
            <person name="Karaoz U."/>
            <person name="Brodie E.L."/>
            <person name="Williams K.H."/>
            <person name="Hubbard S.S."/>
            <person name="Banfield J.F."/>
        </authorList>
    </citation>
    <scope>NUCLEOTIDE SEQUENCE [LARGE SCALE GENOMIC DNA]</scope>
</reference>